<organism evidence="3 4">
    <name type="scientific">Cryptosporidium ubiquitum</name>
    <dbReference type="NCBI Taxonomy" id="857276"/>
    <lineage>
        <taxon>Eukaryota</taxon>
        <taxon>Sar</taxon>
        <taxon>Alveolata</taxon>
        <taxon>Apicomplexa</taxon>
        <taxon>Conoidasida</taxon>
        <taxon>Coccidia</taxon>
        <taxon>Eucoccidiorida</taxon>
        <taxon>Eimeriorina</taxon>
        <taxon>Cryptosporidiidae</taxon>
        <taxon>Cryptosporidium</taxon>
    </lineage>
</organism>
<dbReference type="InterPro" id="IPR011765">
    <property type="entry name" value="Pept_M16_N"/>
</dbReference>
<accession>A0A1J4MHF7</accession>
<dbReference type="InterPro" id="IPR011249">
    <property type="entry name" value="Metalloenz_LuxS/M16"/>
</dbReference>
<name>A0A1J4MHF7_9CRYT</name>
<dbReference type="AlphaFoldDB" id="A0A1J4MHF7"/>
<evidence type="ECO:0000259" key="1">
    <source>
        <dbReference type="Pfam" id="PF00675"/>
    </source>
</evidence>
<dbReference type="Pfam" id="PF00675">
    <property type="entry name" value="Peptidase_M16"/>
    <property type="match status" value="1"/>
</dbReference>
<evidence type="ECO:0000259" key="2">
    <source>
        <dbReference type="Pfam" id="PF05193"/>
    </source>
</evidence>
<evidence type="ECO:0000313" key="4">
    <source>
        <dbReference type="Proteomes" id="UP000186176"/>
    </source>
</evidence>
<dbReference type="RefSeq" id="XP_028874953.1">
    <property type="nucleotide sequence ID" value="XM_029020509.1"/>
</dbReference>
<dbReference type="GO" id="GO:0046872">
    <property type="term" value="F:metal ion binding"/>
    <property type="evidence" value="ECO:0007669"/>
    <property type="project" value="InterPro"/>
</dbReference>
<protein>
    <submittedName>
        <fullName evidence="3">Insulinase</fullName>
    </submittedName>
</protein>
<dbReference type="InterPro" id="IPR007863">
    <property type="entry name" value="Peptidase_M16_C"/>
</dbReference>
<dbReference type="PANTHER" id="PTHR43016">
    <property type="entry name" value="PRESEQUENCE PROTEASE"/>
    <property type="match status" value="1"/>
</dbReference>
<dbReference type="Pfam" id="PF05193">
    <property type="entry name" value="Peptidase_M16_C"/>
    <property type="match status" value="1"/>
</dbReference>
<dbReference type="Gene3D" id="3.30.830.10">
    <property type="entry name" value="Metalloenzyme, LuxS/M16 peptidase-like"/>
    <property type="match status" value="3"/>
</dbReference>
<proteinExistence type="predicted"/>
<dbReference type="GeneID" id="39980288"/>
<gene>
    <name evidence="3" type="ORF">cubi_03496</name>
</gene>
<feature type="domain" description="Peptidase M16 C-terminal" evidence="2">
    <location>
        <begin position="245"/>
        <end position="435"/>
    </location>
</feature>
<dbReference type="PANTHER" id="PTHR43016:SF16">
    <property type="entry name" value="METALLOPROTEASE, PUTATIVE (AFU_ORTHOLOGUE AFUA_4G07610)-RELATED"/>
    <property type="match status" value="1"/>
</dbReference>
<sequence length="1202" mass="138544">MDEARNLLKEKLECSNISELIGDVAKKNFSFLNYIKISNVGILELYKHQTGVILAFMKTFNSSGPSFIHCKLSFKTVPKNNKGIPHALEHVIFNGSKNFPYNDSIDKISNKLCCPYTNAFTLDDSTTFEFECTSEWSLLQMLKVWLDHLFYPLLSEESFLTEVVHLNGNAEYHGVVYSEVSSFERDYDEIVATLSKFHVLCESPVEKKKLKLQSTWELYDKIIEKYNGKYSYIFSCIGRTTGLEKLTLNELKEFHANFYNLSNMLIFISGNDNININNIFGVIESFIKEIEPISGHKDFKKIKISHTPVGQRLLSNEKCCFSETLSEQTFPWYLEIPFPSEEEDLGTISFSWRFGSFSNFKEMLSITVLLHYLSVGSDSPLMKELVEDKSYCSNVDMLNVCEKNKYHQILLQGVETGKFDKTVDLFERIISEFQTGERKINLNDLKCKIEGLYYGHLISLENKTIDIVFQQLSGFINYRVDNFDEFGLFCNLHIVLKELLSENLEYWKNLLNEAFCLKKMNVLEFFPSKRLSKEITRKFKQDRKERLDKKGQSFFQNIKAKLEEAVKTNKRRSITLETLNYFNITFNLNNINLNKASITTNVNYSESKLAEINEGNDIIFKKLKVDSNPELQIMENCLYFFLENSNTEFVHAQLRMNLDENLSNIDKLLSSFLVELLLQTSVKIINPIGSKVSESYSKLRESKGFLPDISWSDGEIINYYDFDKLLNTFCIDYYAEFSDGWILDSNTIPNQIKINWTTPREYAEFSSVLIMSGICGMKLSIERISTIARNIQGTICELKLSEENLITCVSNSLCFCDRSIFNISNIPNFDHILKILIREPKKYLIELERIHSILIKPFTFGISDNTSYNNTQFSLFIIGTEKVNKMNIFKYFYLNKNTKNQNLFDSKIPNPVDSGLLPWEALSKALPLKLGIDFNSNNSCKFRVPEKYGYSIYLQVPSSSTACFVQSINLNTFGSFSPKGSHFYNPDVPALLVLSNYLWDPCSLLFESIRGNGLAYSGCLDLCMSTGQFSNCVYESTSIGESLVKTWEIFREISMDENEIAEEIKKNNKLPKYYESLYKNLDLDEAKRISAYKFISKHKKFNNWAKQLNFDLNVGISPNFDKFIIGEISKVTVEDIKRVSNKYLKHFLPNTSNLAPSSCIAFCGGENSAIDAMEVLKNYQNFRFSVISYSEFSKQTLKNIKI</sequence>
<dbReference type="VEuPathDB" id="CryptoDB:cubi_03496"/>
<keyword evidence="4" id="KW-1185">Reference proteome</keyword>
<dbReference type="OrthoDB" id="952271at2759"/>
<evidence type="ECO:0000313" key="3">
    <source>
        <dbReference type="EMBL" id="OII73698.1"/>
    </source>
</evidence>
<comment type="caution">
    <text evidence="3">The sequence shown here is derived from an EMBL/GenBank/DDBJ whole genome shotgun (WGS) entry which is preliminary data.</text>
</comment>
<dbReference type="SUPFAM" id="SSF63411">
    <property type="entry name" value="LuxS/MPP-like metallohydrolase"/>
    <property type="match status" value="3"/>
</dbReference>
<dbReference type="EMBL" id="LRBP01000014">
    <property type="protein sequence ID" value="OII73698.1"/>
    <property type="molecule type" value="Genomic_DNA"/>
</dbReference>
<reference evidence="3 4" key="1">
    <citation type="submission" date="2016-10" db="EMBL/GenBank/DDBJ databases">
        <title>Reductive evolution of mitochondrial metabolism and differential evolution of invasion-related proteins in Cryptosporidium.</title>
        <authorList>
            <person name="Liu S."/>
            <person name="Roellig D.M."/>
            <person name="Guo Y."/>
            <person name="Li N."/>
            <person name="Frace M.A."/>
            <person name="Tang K."/>
            <person name="Zhang L."/>
            <person name="Feng Y."/>
            <person name="Xiao L."/>
        </authorList>
    </citation>
    <scope>NUCLEOTIDE SEQUENCE [LARGE SCALE GENOMIC DNA]</scope>
    <source>
        <strain evidence="3">39726</strain>
    </source>
</reference>
<feature type="domain" description="Peptidase M16 N-terminal" evidence="1">
    <location>
        <begin position="78"/>
        <end position="161"/>
    </location>
</feature>
<dbReference type="Proteomes" id="UP000186176">
    <property type="component" value="Unassembled WGS sequence"/>
</dbReference>